<feature type="region of interest" description="Disordered" evidence="5">
    <location>
        <begin position="1"/>
        <end position="234"/>
    </location>
</feature>
<dbReference type="InterPro" id="IPR005522">
    <property type="entry name" value="IPK"/>
</dbReference>
<dbReference type="Gene3D" id="3.30.470.160">
    <property type="entry name" value="Inositol polyphosphate kinase"/>
    <property type="match status" value="1"/>
</dbReference>
<feature type="compositionally biased region" description="Basic residues" evidence="5">
    <location>
        <begin position="993"/>
        <end position="1008"/>
    </location>
</feature>
<feature type="region of interest" description="Disordered" evidence="5">
    <location>
        <begin position="824"/>
        <end position="861"/>
    </location>
</feature>
<sequence>MSNHPVQPENAATVAPVSPERPVDLPSGQAASSSPPSPSPSPPHPSAAAPPAGSDAHLPPVHQTAPASSYTPQPSPPQPPLAPQRRPSPTNHADKHKWVRGPVPLPRSPGPSLLTQALSAARENSSSSGNPEPPQSATSLALDSASNLSHPPSAPPRVLSSDDPASSQSPTGAHAIRHAYEDPDASPHHSDGDSLTPRGSPRPAPAMASSALAPLPHPSLPSGSSTSGPYTPKMLDLQEVSSMLRGSTGFYSKANAPISTTLMDAGERKITKQNIPLRRAQTFSNLSGESREKDAVSPAAAGSSLERTNGQRGDAYEGDPTAREALGPSRPRKLDHRVSMGPEKAWSIGAGESSLSQDGQVEKSITEVLAGVEPNVRSRKASHSLRFFKEGLPEEQGRRKETRVGSHTREKLSPLAERPGEGGRQGALDDMTRNDVQAVRSRDGSQSPSLRRQTSSHTSAAAKTPATFVGESPNDYFSFGAKLAEASSEKVQPDPRAPHVQAGDGRETGEGPVTQQEGVDHPEGRRQLSGDTEVELQEDGDDSGEEKISSAVFLPHQRLDELPESPVERSAGLGAAARRTDDFHPWLVKADEPESDKETHDRPELSATPVDESSITVKEPKHGAGNEVSVDEPEAGHLPYEEHVHEHQLSAKEPLEAIELIPYKHQVGGHTTLWRFSKRAVCKQLNNRENEFYERVEKYHRDLLAFLPRYIGVLNVTFQKRSRRRSTVRRDDPVSQERKQSEQGQEGVALKSHDSTVQGESAHSSVEVPRSDEGQRRVISQSLQSTQIPVPTVTFVDNQHILPRNLLQPAPVGSPDLARRLRGMSASSGRGVQGLSRANSVTENGSGPAQRPSLEDRHANSWGATTVNKRLRNEVFNDAFLKQPIAIHRRRRGHQRPLHRMSLHNGMHSQPVLSTKGAAGEGEHSHDRPDAQQRLRGISENGSATADPAQLRQTQSDVGFSPDQFATAQEVVKDVTGTSAPEPEIPLASPPSLRRKRRHSGSGLRRKPAGVAESRGQLVYFQEADEAYKGDNEQSTASVSRDELNHETPHAQDSHEGAMSSPHAHGDSEAPSALSHSAFTSGSTSPVAEFKKIPRPVNPKEAQTQRDSRVQYFLLLEDLTAGMKRPCIMDLKMGTRQYGVDANPKKQKSQQGKCAKTTSRQLGVRVCGLQVWDVKSQSYIFKDKYYGRDLKAGREFQEALTRFLYDGVDPSSILRHIPTVLRKIDELEVIIRRLRGYRFYAASLLMFYDGDLSDDAYDTAVEDSTTDFPTDTEEGLHRYSRKNKREIDFKIADFANSVTAGDLARDKPCPPRHPDEPDRGFLRGLRSLRKYFLKIQRDTRAELGLATRGRNGVKDDIDLSVSDDDSVSE</sequence>
<protein>
    <recommendedName>
        <fullName evidence="4">Kinase</fullName>
        <ecNumber evidence="4">2.7.-.-</ecNumber>
    </recommendedName>
</protein>
<feature type="compositionally biased region" description="Basic and acidic residues" evidence="5">
    <location>
        <begin position="518"/>
        <end position="528"/>
    </location>
</feature>
<feature type="compositionally biased region" description="Pro residues" evidence="5">
    <location>
        <begin position="35"/>
        <end position="45"/>
    </location>
</feature>
<keyword evidence="7" id="KW-1185">Reference proteome</keyword>
<feature type="compositionally biased region" description="Polar residues" evidence="5">
    <location>
        <begin position="135"/>
        <end position="150"/>
    </location>
</feature>
<feature type="compositionally biased region" description="Low complexity" evidence="5">
    <location>
        <begin position="199"/>
        <end position="229"/>
    </location>
</feature>
<feature type="compositionally biased region" description="Basic and acidic residues" evidence="5">
    <location>
        <begin position="1040"/>
        <end position="1056"/>
    </location>
</feature>
<feature type="compositionally biased region" description="Polar residues" evidence="5">
    <location>
        <begin position="755"/>
        <end position="764"/>
    </location>
</feature>
<dbReference type="SUPFAM" id="SSF56104">
    <property type="entry name" value="SAICAR synthase-like"/>
    <property type="match status" value="1"/>
</dbReference>
<evidence type="ECO:0000256" key="1">
    <source>
        <dbReference type="ARBA" id="ARBA00007374"/>
    </source>
</evidence>
<dbReference type="InterPro" id="IPR038286">
    <property type="entry name" value="IPK_sf"/>
</dbReference>
<feature type="compositionally biased region" description="Polar residues" evidence="5">
    <location>
        <begin position="444"/>
        <end position="461"/>
    </location>
</feature>
<feature type="compositionally biased region" description="Pro residues" evidence="5">
    <location>
        <begin position="73"/>
        <end position="82"/>
    </location>
</feature>
<name>A0ABR3Y1Q9_9PEZI</name>
<feature type="compositionally biased region" description="Polar residues" evidence="5">
    <location>
        <begin position="1074"/>
        <end position="1086"/>
    </location>
</feature>
<evidence type="ECO:0000256" key="2">
    <source>
        <dbReference type="ARBA" id="ARBA00022679"/>
    </source>
</evidence>
<dbReference type="Proteomes" id="UP001586593">
    <property type="component" value="Unassembled WGS sequence"/>
</dbReference>
<comment type="caution">
    <text evidence="6">The sequence shown here is derived from an EMBL/GenBank/DDBJ whole genome shotgun (WGS) entry which is preliminary data.</text>
</comment>
<evidence type="ECO:0000313" key="6">
    <source>
        <dbReference type="EMBL" id="KAL1881988.1"/>
    </source>
</evidence>
<feature type="compositionally biased region" description="Basic and acidic residues" evidence="5">
    <location>
        <begin position="591"/>
        <end position="604"/>
    </location>
</feature>
<feature type="compositionally biased region" description="Polar residues" evidence="5">
    <location>
        <begin position="825"/>
        <end position="847"/>
    </location>
</feature>
<feature type="compositionally biased region" description="Acidic residues" evidence="5">
    <location>
        <begin position="532"/>
        <end position="544"/>
    </location>
</feature>
<feature type="compositionally biased region" description="Basic and acidic residues" evidence="5">
    <location>
        <begin position="487"/>
        <end position="497"/>
    </location>
</feature>
<feature type="compositionally biased region" description="Polar residues" evidence="5">
    <location>
        <begin position="113"/>
        <end position="124"/>
    </location>
</feature>
<feature type="compositionally biased region" description="Basic and acidic residues" evidence="5">
    <location>
        <begin position="921"/>
        <end position="930"/>
    </location>
</feature>
<organism evidence="6 7">
    <name type="scientific">Phialemonium thermophilum</name>
    <dbReference type="NCBI Taxonomy" id="223376"/>
    <lineage>
        <taxon>Eukaryota</taxon>
        <taxon>Fungi</taxon>
        <taxon>Dikarya</taxon>
        <taxon>Ascomycota</taxon>
        <taxon>Pezizomycotina</taxon>
        <taxon>Sordariomycetes</taxon>
        <taxon>Sordariomycetidae</taxon>
        <taxon>Cephalothecales</taxon>
        <taxon>Cephalothecaceae</taxon>
        <taxon>Phialemonium</taxon>
    </lineage>
</organism>
<dbReference type="PANTHER" id="PTHR12400">
    <property type="entry name" value="INOSITOL POLYPHOSPHATE KINASE"/>
    <property type="match status" value="1"/>
</dbReference>
<dbReference type="EMBL" id="JAZHXJ010000020">
    <property type="protein sequence ID" value="KAL1881988.1"/>
    <property type="molecule type" value="Genomic_DNA"/>
</dbReference>
<feature type="region of interest" description="Disordered" evidence="5">
    <location>
        <begin position="269"/>
        <end position="556"/>
    </location>
</feature>
<feature type="region of interest" description="Disordered" evidence="5">
    <location>
        <begin position="591"/>
        <end position="614"/>
    </location>
</feature>
<feature type="region of interest" description="Disordered" evidence="5">
    <location>
        <begin position="902"/>
        <end position="930"/>
    </location>
</feature>
<feature type="region of interest" description="Disordered" evidence="5">
    <location>
        <begin position="722"/>
        <end position="784"/>
    </location>
</feature>
<gene>
    <name evidence="6" type="ORF">VTK73DRAFT_3317</name>
</gene>
<reference evidence="6 7" key="1">
    <citation type="journal article" date="2024" name="Commun. Biol.">
        <title>Comparative genomic analysis of thermophilic fungi reveals convergent evolutionary adaptations and gene losses.</title>
        <authorList>
            <person name="Steindorff A.S."/>
            <person name="Aguilar-Pontes M.V."/>
            <person name="Robinson A.J."/>
            <person name="Andreopoulos B."/>
            <person name="LaButti K."/>
            <person name="Kuo A."/>
            <person name="Mondo S."/>
            <person name="Riley R."/>
            <person name="Otillar R."/>
            <person name="Haridas S."/>
            <person name="Lipzen A."/>
            <person name="Grimwood J."/>
            <person name="Schmutz J."/>
            <person name="Clum A."/>
            <person name="Reid I.D."/>
            <person name="Moisan M.C."/>
            <person name="Butler G."/>
            <person name="Nguyen T.T.M."/>
            <person name="Dewar K."/>
            <person name="Conant G."/>
            <person name="Drula E."/>
            <person name="Henrissat B."/>
            <person name="Hansel C."/>
            <person name="Singer S."/>
            <person name="Hutchinson M.I."/>
            <person name="de Vries R.P."/>
            <person name="Natvig D.O."/>
            <person name="Powell A.J."/>
            <person name="Tsang A."/>
            <person name="Grigoriev I.V."/>
        </authorList>
    </citation>
    <scope>NUCLEOTIDE SEQUENCE [LARGE SCALE GENOMIC DNA]</scope>
    <source>
        <strain evidence="6 7">ATCC 24622</strain>
    </source>
</reference>
<feature type="compositionally biased region" description="Basic and acidic residues" evidence="5">
    <location>
        <begin position="387"/>
        <end position="412"/>
    </location>
</feature>
<keyword evidence="2 4" id="KW-0808">Transferase</keyword>
<feature type="compositionally biased region" description="Basic and acidic residues" evidence="5">
    <location>
        <begin position="728"/>
        <end position="741"/>
    </location>
</feature>
<keyword evidence="3 4" id="KW-0418">Kinase</keyword>
<feature type="region of interest" description="Disordered" evidence="5">
    <location>
        <begin position="975"/>
        <end position="1104"/>
    </location>
</feature>
<evidence type="ECO:0000256" key="5">
    <source>
        <dbReference type="SAM" id="MobiDB-lite"/>
    </source>
</evidence>
<dbReference type="EC" id="2.7.-.-" evidence="4"/>
<evidence type="ECO:0000313" key="7">
    <source>
        <dbReference type="Proteomes" id="UP001586593"/>
    </source>
</evidence>
<evidence type="ECO:0000256" key="4">
    <source>
        <dbReference type="RuleBase" id="RU363090"/>
    </source>
</evidence>
<feature type="compositionally biased region" description="Basic and acidic residues" evidence="5">
    <location>
        <begin position="178"/>
        <end position="192"/>
    </location>
</feature>
<proteinExistence type="inferred from homology"/>
<dbReference type="PANTHER" id="PTHR12400:SF21">
    <property type="entry name" value="KINASE"/>
    <property type="match status" value="1"/>
</dbReference>
<evidence type="ECO:0000256" key="3">
    <source>
        <dbReference type="ARBA" id="ARBA00022777"/>
    </source>
</evidence>
<comment type="similarity">
    <text evidence="1 4">Belongs to the inositol phosphokinase (IPK) family.</text>
</comment>
<dbReference type="Pfam" id="PF03770">
    <property type="entry name" value="IPK"/>
    <property type="match status" value="1"/>
</dbReference>
<accession>A0ABR3Y1Q9</accession>